<evidence type="ECO:0000256" key="1">
    <source>
        <dbReference type="ARBA" id="ARBA00010617"/>
    </source>
</evidence>
<keyword evidence="5 6" id="KW-0349">Heme</keyword>
<dbReference type="OrthoDB" id="1103324at2759"/>
<dbReference type="Proteomes" id="UP000799757">
    <property type="component" value="Unassembled WGS sequence"/>
</dbReference>
<dbReference type="PRINTS" id="PR00463">
    <property type="entry name" value="EP450I"/>
</dbReference>
<proteinExistence type="inferred from homology"/>
<dbReference type="GO" id="GO:0004497">
    <property type="term" value="F:monooxygenase activity"/>
    <property type="evidence" value="ECO:0007669"/>
    <property type="project" value="UniProtKB-KW"/>
</dbReference>
<organism evidence="7 8">
    <name type="scientific">Melanomma pulvis-pyrius CBS 109.77</name>
    <dbReference type="NCBI Taxonomy" id="1314802"/>
    <lineage>
        <taxon>Eukaryota</taxon>
        <taxon>Fungi</taxon>
        <taxon>Dikarya</taxon>
        <taxon>Ascomycota</taxon>
        <taxon>Pezizomycotina</taxon>
        <taxon>Dothideomycetes</taxon>
        <taxon>Pleosporomycetidae</taxon>
        <taxon>Pleosporales</taxon>
        <taxon>Melanommataceae</taxon>
        <taxon>Melanomma</taxon>
    </lineage>
</organism>
<dbReference type="InterPro" id="IPR036396">
    <property type="entry name" value="Cyt_P450_sf"/>
</dbReference>
<keyword evidence="4 5" id="KW-0408">Iron</keyword>
<dbReference type="PANTHER" id="PTHR46300">
    <property type="entry name" value="P450, PUTATIVE (EUROFUNG)-RELATED-RELATED"/>
    <property type="match status" value="1"/>
</dbReference>
<keyword evidence="3 6" id="KW-0560">Oxidoreductase</keyword>
<evidence type="ECO:0000256" key="3">
    <source>
        <dbReference type="ARBA" id="ARBA00023002"/>
    </source>
</evidence>
<dbReference type="Gene3D" id="1.10.630.10">
    <property type="entry name" value="Cytochrome P450"/>
    <property type="match status" value="2"/>
</dbReference>
<dbReference type="InterPro" id="IPR001128">
    <property type="entry name" value="Cyt_P450"/>
</dbReference>
<reference evidence="7" key="1">
    <citation type="journal article" date="2020" name="Stud. Mycol.">
        <title>101 Dothideomycetes genomes: a test case for predicting lifestyles and emergence of pathogens.</title>
        <authorList>
            <person name="Haridas S."/>
            <person name="Albert R."/>
            <person name="Binder M."/>
            <person name="Bloem J."/>
            <person name="Labutti K."/>
            <person name="Salamov A."/>
            <person name="Andreopoulos B."/>
            <person name="Baker S."/>
            <person name="Barry K."/>
            <person name="Bills G."/>
            <person name="Bluhm B."/>
            <person name="Cannon C."/>
            <person name="Castanera R."/>
            <person name="Culley D."/>
            <person name="Daum C."/>
            <person name="Ezra D."/>
            <person name="Gonzalez J."/>
            <person name="Henrissat B."/>
            <person name="Kuo A."/>
            <person name="Liang C."/>
            <person name="Lipzen A."/>
            <person name="Lutzoni F."/>
            <person name="Magnuson J."/>
            <person name="Mondo S."/>
            <person name="Nolan M."/>
            <person name="Ohm R."/>
            <person name="Pangilinan J."/>
            <person name="Park H.-J."/>
            <person name="Ramirez L."/>
            <person name="Alfaro M."/>
            <person name="Sun H."/>
            <person name="Tritt A."/>
            <person name="Yoshinaga Y."/>
            <person name="Zwiers L.-H."/>
            <person name="Turgeon B."/>
            <person name="Goodwin S."/>
            <person name="Spatafora J."/>
            <person name="Crous P."/>
            <person name="Grigoriev I."/>
        </authorList>
    </citation>
    <scope>NUCLEOTIDE SEQUENCE</scope>
    <source>
        <strain evidence="7">CBS 109.77</strain>
    </source>
</reference>
<gene>
    <name evidence="7" type="ORF">K505DRAFT_295056</name>
</gene>
<dbReference type="GO" id="GO:0020037">
    <property type="term" value="F:heme binding"/>
    <property type="evidence" value="ECO:0007669"/>
    <property type="project" value="InterPro"/>
</dbReference>
<dbReference type="InterPro" id="IPR017972">
    <property type="entry name" value="Cyt_P450_CS"/>
</dbReference>
<evidence type="ECO:0000256" key="5">
    <source>
        <dbReference type="PIRSR" id="PIRSR602401-1"/>
    </source>
</evidence>
<dbReference type="InterPro" id="IPR050364">
    <property type="entry name" value="Cytochrome_P450_fung"/>
</dbReference>
<dbReference type="AlphaFoldDB" id="A0A6A6XS64"/>
<dbReference type="Pfam" id="PF00067">
    <property type="entry name" value="p450"/>
    <property type="match status" value="1"/>
</dbReference>
<dbReference type="EMBL" id="MU001768">
    <property type="protein sequence ID" value="KAF2799239.1"/>
    <property type="molecule type" value="Genomic_DNA"/>
</dbReference>
<evidence type="ECO:0000256" key="2">
    <source>
        <dbReference type="ARBA" id="ARBA00022723"/>
    </source>
</evidence>
<evidence type="ECO:0000313" key="8">
    <source>
        <dbReference type="Proteomes" id="UP000799757"/>
    </source>
</evidence>
<protein>
    <submittedName>
        <fullName evidence="7">Cytochrome protein</fullName>
    </submittedName>
</protein>
<keyword evidence="2 5" id="KW-0479">Metal-binding</keyword>
<sequence>MGTKTWVLLNSSRVVNEIIAKRATKTHERPYFLIAGELVSQNKRLFLHRTSAWREGRRLLHQLLLGAASKNHGQLVEQASLELLRAYLDEPKSWYAHNYRFAVTVINRIITNAPLQKSSMELEDLQRVTSTFLVAINSSPVEFFPCAEASFVRETILQDYSGTEEQKMYLTMLAISAGADNPRMTMNAWIMACLAHPDKMELARREIDSVCGDACRLPKLDDLQQLPYMCAVVKERVLVESLEFEGYQFPAGTEFLINSVAVCSNLYEKPEEFRPERWLKSRNDGGGITHDLWQFAFSGGMRSCVGYRLAQKELFISFTRLLYCFEFLPAGVFNETELNPFDLGEPFPVNVLVRGKKYENIIRGITNHS</sequence>
<accession>A0A6A6XS64</accession>
<dbReference type="InterPro" id="IPR002401">
    <property type="entry name" value="Cyt_P450_E_grp-I"/>
</dbReference>
<dbReference type="PROSITE" id="PS00086">
    <property type="entry name" value="CYTOCHROME_P450"/>
    <property type="match status" value="1"/>
</dbReference>
<comment type="similarity">
    <text evidence="1 6">Belongs to the cytochrome P450 family.</text>
</comment>
<comment type="cofactor">
    <cofactor evidence="5">
        <name>heme</name>
        <dbReference type="ChEBI" id="CHEBI:30413"/>
    </cofactor>
</comment>
<name>A0A6A6XS64_9PLEO</name>
<dbReference type="GO" id="GO:0005506">
    <property type="term" value="F:iron ion binding"/>
    <property type="evidence" value="ECO:0007669"/>
    <property type="project" value="InterPro"/>
</dbReference>
<evidence type="ECO:0000256" key="6">
    <source>
        <dbReference type="RuleBase" id="RU000461"/>
    </source>
</evidence>
<evidence type="ECO:0000313" key="7">
    <source>
        <dbReference type="EMBL" id="KAF2799239.1"/>
    </source>
</evidence>
<dbReference type="SUPFAM" id="SSF48264">
    <property type="entry name" value="Cytochrome P450"/>
    <property type="match status" value="1"/>
</dbReference>
<evidence type="ECO:0000256" key="4">
    <source>
        <dbReference type="ARBA" id="ARBA00023004"/>
    </source>
</evidence>
<keyword evidence="6" id="KW-0503">Monooxygenase</keyword>
<keyword evidence="8" id="KW-1185">Reference proteome</keyword>
<feature type="binding site" description="axial binding residue" evidence="5">
    <location>
        <position position="304"/>
    </location>
    <ligand>
        <name>heme</name>
        <dbReference type="ChEBI" id="CHEBI:30413"/>
    </ligand>
    <ligandPart>
        <name>Fe</name>
        <dbReference type="ChEBI" id="CHEBI:18248"/>
    </ligandPart>
</feature>
<dbReference type="GO" id="GO:0016705">
    <property type="term" value="F:oxidoreductase activity, acting on paired donors, with incorporation or reduction of molecular oxygen"/>
    <property type="evidence" value="ECO:0007669"/>
    <property type="project" value="InterPro"/>
</dbReference>